<sequence>MTQLLNLREHKLDAVASFIGYDIRVHRQYYRLQEDTMELAKVSKLLIDMGKCHLSSMKGKNLDEVMVNSDECLTDEGGASEDDMDVMTSLGRQRTSCLGIPRLASFAYPAEGNTTNQHISVWGRSLPLSIEECQVLHLKFSICGSVHLTPEMKAAVQNMNTDLVLQVLDMIFKSFKDHLRQQYSDWLLAGNNALTPVQKMKNLLFCNWQIKLMQHGGE</sequence>
<dbReference type="EMBL" id="JARBHB010000002">
    <property type="protein sequence ID" value="KAJ8894102.1"/>
    <property type="molecule type" value="Genomic_DNA"/>
</dbReference>
<accession>A0ABQ9IBQ0</accession>
<dbReference type="PANTHER" id="PTHR33480:SF5">
    <property type="entry name" value="SI:DKEY-51D8.9"/>
    <property type="match status" value="1"/>
</dbReference>
<evidence type="ECO:0000313" key="1">
    <source>
        <dbReference type="EMBL" id="KAJ8894102.1"/>
    </source>
</evidence>
<dbReference type="PANTHER" id="PTHR33480">
    <property type="entry name" value="SET DOMAIN-CONTAINING PROTEIN-RELATED"/>
    <property type="match status" value="1"/>
</dbReference>
<comment type="caution">
    <text evidence="1">The sequence shown here is derived from an EMBL/GenBank/DDBJ whole genome shotgun (WGS) entry which is preliminary data.</text>
</comment>
<protein>
    <submittedName>
        <fullName evidence="1">Uncharacterized protein</fullName>
    </submittedName>
</protein>
<dbReference type="Proteomes" id="UP001159363">
    <property type="component" value="Chromosome 2"/>
</dbReference>
<name>A0ABQ9IBQ0_9NEOP</name>
<gene>
    <name evidence="1" type="ORF">PR048_006712</name>
</gene>
<proteinExistence type="predicted"/>
<reference evidence="1 2" key="1">
    <citation type="submission" date="2023-02" db="EMBL/GenBank/DDBJ databases">
        <title>LHISI_Scaffold_Assembly.</title>
        <authorList>
            <person name="Stuart O.P."/>
            <person name="Cleave R."/>
            <person name="Magrath M.J.L."/>
            <person name="Mikheyev A.S."/>
        </authorList>
    </citation>
    <scope>NUCLEOTIDE SEQUENCE [LARGE SCALE GENOMIC DNA]</scope>
    <source>
        <strain evidence="1">Daus_M_001</strain>
        <tissue evidence="1">Leg muscle</tissue>
    </source>
</reference>
<keyword evidence="2" id="KW-1185">Reference proteome</keyword>
<evidence type="ECO:0000313" key="2">
    <source>
        <dbReference type="Proteomes" id="UP001159363"/>
    </source>
</evidence>
<organism evidence="1 2">
    <name type="scientific">Dryococelus australis</name>
    <dbReference type="NCBI Taxonomy" id="614101"/>
    <lineage>
        <taxon>Eukaryota</taxon>
        <taxon>Metazoa</taxon>
        <taxon>Ecdysozoa</taxon>
        <taxon>Arthropoda</taxon>
        <taxon>Hexapoda</taxon>
        <taxon>Insecta</taxon>
        <taxon>Pterygota</taxon>
        <taxon>Neoptera</taxon>
        <taxon>Polyneoptera</taxon>
        <taxon>Phasmatodea</taxon>
        <taxon>Verophasmatodea</taxon>
        <taxon>Anareolatae</taxon>
        <taxon>Phasmatidae</taxon>
        <taxon>Eurycanthinae</taxon>
        <taxon>Dryococelus</taxon>
    </lineage>
</organism>